<dbReference type="AlphaFoldDB" id="A0A364LFY9"/>
<feature type="compositionally biased region" description="Gly residues" evidence="1">
    <location>
        <begin position="61"/>
        <end position="71"/>
    </location>
</feature>
<reference evidence="2 3" key="1">
    <citation type="submission" date="2017-02" db="EMBL/GenBank/DDBJ databases">
        <title>Legionella quilivanii strain from human: case report and whole genome sequencing analysis.</title>
        <authorList>
            <person name="Lalancette C."/>
            <person name="Leduc J.-M."/>
            <person name="Levesque S."/>
            <person name="Fournier E."/>
            <person name="Saoud J."/>
            <person name="Faucher S.P."/>
            <person name="Bernard K."/>
            <person name="Martineau C."/>
            <person name="Longtin J."/>
        </authorList>
    </citation>
    <scope>NUCLEOTIDE SEQUENCE [LARGE SCALE GENOMIC DNA]</scope>
    <source>
        <strain evidence="2 3">ID143958</strain>
    </source>
</reference>
<protein>
    <submittedName>
        <fullName evidence="2">Uncharacterized protein</fullName>
    </submittedName>
</protein>
<organism evidence="2 3">
    <name type="scientific">Legionella quinlivanii</name>
    <dbReference type="NCBI Taxonomy" id="45073"/>
    <lineage>
        <taxon>Bacteria</taxon>
        <taxon>Pseudomonadati</taxon>
        <taxon>Pseudomonadota</taxon>
        <taxon>Gammaproteobacteria</taxon>
        <taxon>Legionellales</taxon>
        <taxon>Legionellaceae</taxon>
        <taxon>Legionella</taxon>
    </lineage>
</organism>
<feature type="region of interest" description="Disordered" evidence="1">
    <location>
        <begin position="241"/>
        <end position="286"/>
    </location>
</feature>
<feature type="region of interest" description="Disordered" evidence="1">
    <location>
        <begin position="55"/>
        <end position="82"/>
    </location>
</feature>
<evidence type="ECO:0000256" key="1">
    <source>
        <dbReference type="SAM" id="MobiDB-lite"/>
    </source>
</evidence>
<evidence type="ECO:0000313" key="3">
    <source>
        <dbReference type="Proteomes" id="UP000249458"/>
    </source>
</evidence>
<dbReference type="EMBL" id="MVJN01000012">
    <property type="protein sequence ID" value="RAP35038.1"/>
    <property type="molecule type" value="Genomic_DNA"/>
</dbReference>
<evidence type="ECO:0000313" key="2">
    <source>
        <dbReference type="EMBL" id="RAP35038.1"/>
    </source>
</evidence>
<dbReference type="RefSeq" id="WP_112220552.1">
    <property type="nucleotide sequence ID" value="NZ_MVJN01000012.1"/>
</dbReference>
<feature type="region of interest" description="Disordered" evidence="1">
    <location>
        <begin position="1"/>
        <end position="21"/>
    </location>
</feature>
<name>A0A364LFY9_9GAMM</name>
<comment type="caution">
    <text evidence="2">The sequence shown here is derived from an EMBL/GenBank/DDBJ whole genome shotgun (WGS) entry which is preliminary data.</text>
</comment>
<accession>A0A364LFY9</accession>
<proteinExistence type="predicted"/>
<feature type="compositionally biased region" description="Basic and acidic residues" evidence="1">
    <location>
        <begin position="251"/>
        <end position="271"/>
    </location>
</feature>
<dbReference type="Proteomes" id="UP000249458">
    <property type="component" value="Unassembled WGS sequence"/>
</dbReference>
<gene>
    <name evidence="2" type="ORF">B1207_14155</name>
</gene>
<sequence>MPEAQQKTTPSLNENASSSSITMVLQRFRKSEEEKEAAAESAKVRCKTCFKEIAPTPRCFGHGGGGGGGGTEESSENTSSQNLELSLTNLSPLADDEDFLVEFTPIENSEEAESDEELFDPAVIAELIEQGLLLVHTDPKSLTLTIKLQCEPDALSEKQRNELNKFMTAVIKEFNSFKKQHHLSDDCIHLVEDTKKNILSLRINLPSRSLYDAFIQQLANNLLPVPRPAVINEKSREEKKGLVLSPLAMEPKPDLKKDDVEQDKERAEDKLTNFNPSPFSVDCKPW</sequence>